<protein>
    <submittedName>
        <fullName evidence="3">Arylesterase/monooxygenase</fullName>
    </submittedName>
</protein>
<proteinExistence type="predicted"/>
<reference evidence="3" key="1">
    <citation type="journal article" date="2020" name="Stud. Mycol.">
        <title>101 Dothideomycetes genomes: a test case for predicting lifestyles and emergence of pathogens.</title>
        <authorList>
            <person name="Haridas S."/>
            <person name="Albert R."/>
            <person name="Binder M."/>
            <person name="Bloem J."/>
            <person name="Labutti K."/>
            <person name="Salamov A."/>
            <person name="Andreopoulos B."/>
            <person name="Baker S."/>
            <person name="Barry K."/>
            <person name="Bills G."/>
            <person name="Bluhm B."/>
            <person name="Cannon C."/>
            <person name="Castanera R."/>
            <person name="Culley D."/>
            <person name="Daum C."/>
            <person name="Ezra D."/>
            <person name="Gonzalez J."/>
            <person name="Henrissat B."/>
            <person name="Kuo A."/>
            <person name="Liang C."/>
            <person name="Lipzen A."/>
            <person name="Lutzoni F."/>
            <person name="Magnuson J."/>
            <person name="Mondo S."/>
            <person name="Nolan M."/>
            <person name="Ohm R."/>
            <person name="Pangilinan J."/>
            <person name="Park H.-J."/>
            <person name="Ramirez L."/>
            <person name="Alfaro M."/>
            <person name="Sun H."/>
            <person name="Tritt A."/>
            <person name="Yoshinaga Y."/>
            <person name="Zwiers L.-H."/>
            <person name="Turgeon B."/>
            <person name="Goodwin S."/>
            <person name="Spatafora J."/>
            <person name="Crous P."/>
            <person name="Grigoriev I."/>
        </authorList>
    </citation>
    <scope>NUCLEOTIDE SEQUENCE</scope>
    <source>
        <strain evidence="3">CBS 260.36</strain>
    </source>
</reference>
<dbReference type="InterPro" id="IPR013094">
    <property type="entry name" value="AB_hydrolase_3"/>
</dbReference>
<keyword evidence="1" id="KW-0378">Hydrolase</keyword>
<dbReference type="Gene3D" id="3.40.50.1820">
    <property type="entry name" value="alpha/beta hydrolase"/>
    <property type="match status" value="1"/>
</dbReference>
<accession>A0A9P4IVX3</accession>
<dbReference type="Proteomes" id="UP000799439">
    <property type="component" value="Unassembled WGS sequence"/>
</dbReference>
<dbReference type="InterPro" id="IPR029058">
    <property type="entry name" value="AB_hydrolase_fold"/>
</dbReference>
<dbReference type="PANTHER" id="PTHR48081">
    <property type="entry name" value="AB HYDROLASE SUPERFAMILY PROTEIN C4A8.06C"/>
    <property type="match status" value="1"/>
</dbReference>
<comment type="caution">
    <text evidence="3">The sequence shown here is derived from an EMBL/GenBank/DDBJ whole genome shotgun (WGS) entry which is preliminary data.</text>
</comment>
<organism evidence="3 4">
    <name type="scientific">Myriangium duriaei CBS 260.36</name>
    <dbReference type="NCBI Taxonomy" id="1168546"/>
    <lineage>
        <taxon>Eukaryota</taxon>
        <taxon>Fungi</taxon>
        <taxon>Dikarya</taxon>
        <taxon>Ascomycota</taxon>
        <taxon>Pezizomycotina</taxon>
        <taxon>Dothideomycetes</taxon>
        <taxon>Dothideomycetidae</taxon>
        <taxon>Myriangiales</taxon>
        <taxon>Myriangiaceae</taxon>
        <taxon>Myriangium</taxon>
    </lineage>
</organism>
<evidence type="ECO:0000313" key="4">
    <source>
        <dbReference type="Proteomes" id="UP000799439"/>
    </source>
</evidence>
<dbReference type="GO" id="GO:0016787">
    <property type="term" value="F:hydrolase activity"/>
    <property type="evidence" value="ECO:0007669"/>
    <property type="project" value="UniProtKB-KW"/>
</dbReference>
<dbReference type="Pfam" id="PF07859">
    <property type="entry name" value="Abhydrolase_3"/>
    <property type="match status" value="1"/>
</dbReference>
<sequence>MDVPYDPEFLRIIQPMLAMEEPPPLAVGDIEGRQAMVNPLFRMMMSHQPPTPDIKQTTIHATAKDGHQIPILAFEHTTITSSSPGPALLFLHAGGLILGSAADFAPQAANLAAATGRPVYSIEYRLAPSKHPYPVPLHDALAAFEYLQHNASELNIDPARIGLYGLSAGGNLAAGLALLTRDQRVSPPPAACMLLYPMLDDRTVQAVPAGIADKLRWKVGDNQTGWGAYLGDKYGTDGVDSYAAPARATDLSNLPPVYIDIGGLDLFTDEAMAFAQRLLRAGNRVELHVFPGVFHSWELVAPGIEASLLAAEARIKAATRF</sequence>
<dbReference type="InterPro" id="IPR050300">
    <property type="entry name" value="GDXG_lipolytic_enzyme"/>
</dbReference>
<evidence type="ECO:0000256" key="1">
    <source>
        <dbReference type="ARBA" id="ARBA00022801"/>
    </source>
</evidence>
<evidence type="ECO:0000313" key="3">
    <source>
        <dbReference type="EMBL" id="KAF2149465.1"/>
    </source>
</evidence>
<dbReference type="OrthoDB" id="433474at2759"/>
<dbReference type="AlphaFoldDB" id="A0A9P4IVX3"/>
<keyword evidence="4" id="KW-1185">Reference proteome</keyword>
<dbReference type="EMBL" id="ML996091">
    <property type="protein sequence ID" value="KAF2149465.1"/>
    <property type="molecule type" value="Genomic_DNA"/>
</dbReference>
<dbReference type="SUPFAM" id="SSF53474">
    <property type="entry name" value="alpha/beta-Hydrolases"/>
    <property type="match status" value="1"/>
</dbReference>
<feature type="domain" description="Alpha/beta hydrolase fold-3" evidence="2">
    <location>
        <begin position="88"/>
        <end position="297"/>
    </location>
</feature>
<evidence type="ECO:0000259" key="2">
    <source>
        <dbReference type="Pfam" id="PF07859"/>
    </source>
</evidence>
<dbReference type="PANTHER" id="PTHR48081:SF8">
    <property type="entry name" value="ALPHA_BETA HYDROLASE FOLD-3 DOMAIN-CONTAINING PROTEIN-RELATED"/>
    <property type="match status" value="1"/>
</dbReference>
<gene>
    <name evidence="3" type="ORF">K461DRAFT_231443</name>
</gene>
<name>A0A9P4IVX3_9PEZI</name>